<accession>A0A6J5GXA6</accession>
<evidence type="ECO:0000313" key="2">
    <source>
        <dbReference type="Proteomes" id="UP000494119"/>
    </source>
</evidence>
<proteinExistence type="predicted"/>
<keyword evidence="2" id="KW-1185">Reference proteome</keyword>
<dbReference type="EMBL" id="CADIKL010000061">
    <property type="protein sequence ID" value="CAB3808752.1"/>
    <property type="molecule type" value="Genomic_DNA"/>
</dbReference>
<dbReference type="RefSeq" id="WP_175198261.1">
    <property type="nucleotide sequence ID" value="NZ_CADIKL010000061.1"/>
</dbReference>
<evidence type="ECO:0000313" key="1">
    <source>
        <dbReference type="EMBL" id="CAB3808752.1"/>
    </source>
</evidence>
<gene>
    <name evidence="1" type="ORF">LMG28688_06835</name>
</gene>
<dbReference type="AlphaFoldDB" id="A0A6J5GXA6"/>
<organism evidence="1 2">
    <name type="scientific">Paraburkholderia caffeinitolerans</name>
    <dbReference type="NCBI Taxonomy" id="1723730"/>
    <lineage>
        <taxon>Bacteria</taxon>
        <taxon>Pseudomonadati</taxon>
        <taxon>Pseudomonadota</taxon>
        <taxon>Betaproteobacteria</taxon>
        <taxon>Burkholderiales</taxon>
        <taxon>Burkholderiaceae</taxon>
        <taxon>Paraburkholderia</taxon>
    </lineage>
</organism>
<dbReference type="Proteomes" id="UP000494119">
    <property type="component" value="Unassembled WGS sequence"/>
</dbReference>
<protein>
    <submittedName>
        <fullName evidence="1">Uncharacterized protein</fullName>
    </submittedName>
</protein>
<name>A0A6J5GXA6_9BURK</name>
<reference evidence="1 2" key="1">
    <citation type="submission" date="2020-04" db="EMBL/GenBank/DDBJ databases">
        <authorList>
            <person name="De Canck E."/>
        </authorList>
    </citation>
    <scope>NUCLEOTIDE SEQUENCE [LARGE SCALE GENOMIC DNA]</scope>
    <source>
        <strain evidence="1 2">LMG 28688</strain>
    </source>
</reference>
<sequence length="74" mass="8664">MFHNARRAQFYRLVSETYVLSESQLLRIVRAKGVWSARYCAAALRHLHRLAPLDVTQGRPFAQARRLARRHYGV</sequence>